<feature type="coiled-coil region" evidence="1">
    <location>
        <begin position="290"/>
        <end position="333"/>
    </location>
</feature>
<organism evidence="2">
    <name type="scientific">uncultured Caudovirales phage</name>
    <dbReference type="NCBI Taxonomy" id="2100421"/>
    <lineage>
        <taxon>Viruses</taxon>
        <taxon>Duplodnaviria</taxon>
        <taxon>Heunggongvirae</taxon>
        <taxon>Uroviricota</taxon>
        <taxon>Caudoviricetes</taxon>
        <taxon>Peduoviridae</taxon>
        <taxon>Maltschvirus</taxon>
        <taxon>Maltschvirus maltsch</taxon>
    </lineage>
</organism>
<protein>
    <submittedName>
        <fullName evidence="2">Uncharacterized protein</fullName>
    </submittedName>
</protein>
<evidence type="ECO:0000256" key="1">
    <source>
        <dbReference type="SAM" id="Coils"/>
    </source>
</evidence>
<keyword evidence="1" id="KW-0175">Coiled coil</keyword>
<evidence type="ECO:0000313" key="2">
    <source>
        <dbReference type="EMBL" id="CAB4221998.1"/>
    </source>
</evidence>
<gene>
    <name evidence="2" type="ORF">UFOVP1648_2</name>
</gene>
<name>A0A6J5T2V6_9CAUD</name>
<proteinExistence type="predicted"/>
<sequence>MIQVPIVSTYNAKGVNQATKSLSKFDKSVLSLGKSFAGVFAASKVIQFGKASAKAFMEDQKSAALLAGQLKNLGLAYSTIESEKFIKSMEGQVNIADDQLRPAYSQLARVTGSISKTQKIMGIAFDTASGAGISYGQTIDILSQAYVGNLKGLKQLNLGLDSAALKALSFDDLLVLLNKHFRGEGAAALSGYQSKLDSFNITLGNVKENIGGGLLDSFAQLAGNGNMDKATSKLETFSMALAEMMRLATGVKKVDWKYGFIPVDKKVTKGVAGQSPATRAAIDLGNAKAKADAAKLAKAKKDELAMLQAKNKLTMAEAQAKLDQAKLDELKKKFDIERIGIAAGIARTQDELSKTTDAAARANLLVELDRLKLQQAIIDENAALAAKVNEALKKAEADKVTQEILAATNLARLATNASGAADAIRKMTDAATAFGLSISAYQGFRAGERGDTTYIPPTIPPVVPPVPPIIPPIIPPVVPPVPPIIPPTIPPIIPPIIDLTKALADAEAASQAAADAIDAGATSAGALLGDTSQTDLFGAVGGGIDLDTLASDAAAALIDSVAAVIATDAAATLADSWAAVDWADALASIYGTDKGSKDAMVPHGAYDPGPSIDVTINAGTIVDPTTLVEMVQNAVITNNRYGNSMVPTGTIAI</sequence>
<accession>A0A6J5T2V6</accession>
<reference evidence="2" key="1">
    <citation type="submission" date="2020-05" db="EMBL/GenBank/DDBJ databases">
        <authorList>
            <person name="Chiriac C."/>
            <person name="Salcher M."/>
            <person name="Ghai R."/>
            <person name="Kavagutti S V."/>
        </authorList>
    </citation>
    <scope>NUCLEOTIDE SEQUENCE</scope>
</reference>
<dbReference type="EMBL" id="LR797520">
    <property type="protein sequence ID" value="CAB4221998.1"/>
    <property type="molecule type" value="Genomic_DNA"/>
</dbReference>